<keyword evidence="6" id="KW-1185">Reference proteome</keyword>
<comment type="caution">
    <text evidence="5">The sequence shown here is derived from an EMBL/GenBank/DDBJ whole genome shotgun (WGS) entry which is preliminary data.</text>
</comment>
<dbReference type="EMBL" id="JBHUME010000002">
    <property type="protein sequence ID" value="MFD2611402.1"/>
    <property type="molecule type" value="Genomic_DNA"/>
</dbReference>
<evidence type="ECO:0000256" key="2">
    <source>
        <dbReference type="ARBA" id="ARBA00022747"/>
    </source>
</evidence>
<keyword evidence="3" id="KW-0238">DNA-binding</keyword>
<dbReference type="SUPFAM" id="SSF116734">
    <property type="entry name" value="DNA methylase specificity domain"/>
    <property type="match status" value="2"/>
</dbReference>
<proteinExistence type="inferred from homology"/>
<evidence type="ECO:0000256" key="3">
    <source>
        <dbReference type="ARBA" id="ARBA00023125"/>
    </source>
</evidence>
<dbReference type="CDD" id="cd17259">
    <property type="entry name" value="RMtype1_S_StySKI-TRD2-CR2_like"/>
    <property type="match status" value="1"/>
</dbReference>
<organism evidence="5 6">
    <name type="scientific">Paenibacillus gansuensis</name>
    <dbReference type="NCBI Taxonomy" id="306542"/>
    <lineage>
        <taxon>Bacteria</taxon>
        <taxon>Bacillati</taxon>
        <taxon>Bacillota</taxon>
        <taxon>Bacilli</taxon>
        <taxon>Bacillales</taxon>
        <taxon>Paenibacillaceae</taxon>
        <taxon>Paenibacillus</taxon>
    </lineage>
</organism>
<evidence type="ECO:0000313" key="5">
    <source>
        <dbReference type="EMBL" id="MFD2611402.1"/>
    </source>
</evidence>
<dbReference type="GO" id="GO:0004519">
    <property type="term" value="F:endonuclease activity"/>
    <property type="evidence" value="ECO:0007669"/>
    <property type="project" value="UniProtKB-KW"/>
</dbReference>
<keyword evidence="5" id="KW-0378">Hydrolase</keyword>
<comment type="similarity">
    <text evidence="1">Belongs to the type-I restriction system S methylase family.</text>
</comment>
<keyword evidence="5" id="KW-0540">Nuclease</keyword>
<dbReference type="Gene3D" id="3.90.220.20">
    <property type="entry name" value="DNA methylase specificity domains"/>
    <property type="match status" value="2"/>
</dbReference>
<dbReference type="PANTHER" id="PTHR30408">
    <property type="entry name" value="TYPE-1 RESTRICTION ENZYME ECOKI SPECIFICITY PROTEIN"/>
    <property type="match status" value="1"/>
</dbReference>
<dbReference type="GO" id="GO:0016787">
    <property type="term" value="F:hydrolase activity"/>
    <property type="evidence" value="ECO:0007669"/>
    <property type="project" value="UniProtKB-KW"/>
</dbReference>
<reference evidence="6" key="1">
    <citation type="journal article" date="2019" name="Int. J. Syst. Evol. Microbiol.">
        <title>The Global Catalogue of Microorganisms (GCM) 10K type strain sequencing project: providing services to taxonomists for standard genome sequencing and annotation.</title>
        <authorList>
            <consortium name="The Broad Institute Genomics Platform"/>
            <consortium name="The Broad Institute Genome Sequencing Center for Infectious Disease"/>
            <person name="Wu L."/>
            <person name="Ma J."/>
        </authorList>
    </citation>
    <scope>NUCLEOTIDE SEQUENCE [LARGE SCALE GENOMIC DNA]</scope>
    <source>
        <strain evidence="6">KCTC 3950</strain>
    </source>
</reference>
<feature type="domain" description="Type I restriction modification DNA specificity" evidence="4">
    <location>
        <begin position="264"/>
        <end position="377"/>
    </location>
</feature>
<evidence type="ECO:0000259" key="4">
    <source>
        <dbReference type="Pfam" id="PF01420"/>
    </source>
</evidence>
<dbReference type="Pfam" id="PF01420">
    <property type="entry name" value="Methylase_S"/>
    <property type="match status" value="2"/>
</dbReference>
<evidence type="ECO:0000313" key="6">
    <source>
        <dbReference type="Proteomes" id="UP001597541"/>
    </source>
</evidence>
<dbReference type="CDD" id="cd17278">
    <property type="entry name" value="RMtype1_S_LdeBORF1052P-TRD2-CR2"/>
    <property type="match status" value="1"/>
</dbReference>
<dbReference type="EC" id="3.1.21.-" evidence="5"/>
<name>A0ABW5P809_9BACL</name>
<evidence type="ECO:0000256" key="1">
    <source>
        <dbReference type="ARBA" id="ARBA00010923"/>
    </source>
</evidence>
<sequence>MSKWEKVKLGEICDLDNGYAFKSSDYISNSNTINCRMSNIRPNATFDALYNAKYLPDNYSVKYSNYLLRDGDVIIAMTDMANDPKILGVPTVVETQGYNMLLNQRVGRLRFLKEVDGAYLKYALCQPQARSHFKRFAGGGLQINVGKKEILSVEIPLPPVETQKQIAKTLDTAAELLALRKQQLAELDNLIKSQFIEMFGDPVTNSLGWDTDLLEKYANVLTGHPFDSSKYSENGIKICGGLIIMPDRIAWEDAKYWSSSLGLEKYLLEENDIVLAMDRPWISSGFKIGQISRYDLPTLLIQRTARIRAKNMNQSFMNWMISSQRFLMHCNITETTVPHISIKDIKSFEILVPPLELQNQFAEIVTKINEQKALVKKAIYETQYLFDSLMSEYCE</sequence>
<dbReference type="InterPro" id="IPR052021">
    <property type="entry name" value="Type-I_RS_S_subunit"/>
</dbReference>
<keyword evidence="5" id="KW-0255">Endonuclease</keyword>
<feature type="domain" description="Type I restriction modification DNA specificity" evidence="4">
    <location>
        <begin position="1"/>
        <end position="187"/>
    </location>
</feature>
<gene>
    <name evidence="5" type="ORF">ACFSUF_03080</name>
</gene>
<dbReference type="Proteomes" id="UP001597541">
    <property type="component" value="Unassembled WGS sequence"/>
</dbReference>
<accession>A0ABW5P809</accession>
<dbReference type="RefSeq" id="WP_377599984.1">
    <property type="nucleotide sequence ID" value="NZ_JBHUME010000002.1"/>
</dbReference>
<dbReference type="InterPro" id="IPR044946">
    <property type="entry name" value="Restrct_endonuc_typeI_TRD_sf"/>
</dbReference>
<keyword evidence="2" id="KW-0680">Restriction system</keyword>
<protein>
    <submittedName>
        <fullName evidence="5">Restriction endonuclease subunit S</fullName>
        <ecNumber evidence="5">3.1.21.-</ecNumber>
    </submittedName>
</protein>
<dbReference type="InterPro" id="IPR000055">
    <property type="entry name" value="Restrct_endonuc_typeI_TRD"/>
</dbReference>
<dbReference type="PANTHER" id="PTHR30408:SF12">
    <property type="entry name" value="TYPE I RESTRICTION ENZYME MJAVIII SPECIFICITY SUBUNIT"/>
    <property type="match status" value="1"/>
</dbReference>